<keyword evidence="8" id="KW-1185">Reference proteome</keyword>
<protein>
    <recommendedName>
        <fullName evidence="2">N-acetylmuramoyl-L-alanine amidase</fullName>
        <ecNumber evidence="2">3.5.1.28</ecNumber>
    </recommendedName>
</protein>
<dbReference type="Gene3D" id="3.40.630.40">
    <property type="entry name" value="Zn-dependent exopeptidases"/>
    <property type="match status" value="1"/>
</dbReference>
<name>A0ABR9WRZ1_9FLAO</name>
<dbReference type="PANTHER" id="PTHR30404">
    <property type="entry name" value="N-ACETYLMURAMOYL-L-ALANINE AMIDASE"/>
    <property type="match status" value="1"/>
</dbReference>
<keyword evidence="5" id="KW-0732">Signal</keyword>
<evidence type="ECO:0000313" key="8">
    <source>
        <dbReference type="Proteomes" id="UP000656274"/>
    </source>
</evidence>
<feature type="domain" description="MurNAc-LAA" evidence="6">
    <location>
        <begin position="91"/>
        <end position="249"/>
    </location>
</feature>
<dbReference type="PANTHER" id="PTHR30404:SF0">
    <property type="entry name" value="N-ACETYLMURAMOYL-L-ALANINE AMIDASE AMIC"/>
    <property type="match status" value="1"/>
</dbReference>
<dbReference type="Proteomes" id="UP000656274">
    <property type="component" value="Unassembled WGS sequence"/>
</dbReference>
<evidence type="ECO:0000256" key="2">
    <source>
        <dbReference type="ARBA" id="ARBA00011901"/>
    </source>
</evidence>
<feature type="region of interest" description="Disordered" evidence="4">
    <location>
        <begin position="272"/>
        <end position="291"/>
    </location>
</feature>
<organism evidence="7 8">
    <name type="scientific">Flavobacterium proteolyticum</name>
    <dbReference type="NCBI Taxonomy" id="2911683"/>
    <lineage>
        <taxon>Bacteria</taxon>
        <taxon>Pseudomonadati</taxon>
        <taxon>Bacteroidota</taxon>
        <taxon>Flavobacteriia</taxon>
        <taxon>Flavobacteriales</taxon>
        <taxon>Flavobacteriaceae</taxon>
        <taxon>Flavobacterium</taxon>
    </lineage>
</organism>
<dbReference type="Pfam" id="PF01520">
    <property type="entry name" value="Amidase_3"/>
    <property type="match status" value="1"/>
</dbReference>
<evidence type="ECO:0000256" key="3">
    <source>
        <dbReference type="ARBA" id="ARBA00022801"/>
    </source>
</evidence>
<evidence type="ECO:0000313" key="7">
    <source>
        <dbReference type="EMBL" id="MBE9576585.1"/>
    </source>
</evidence>
<evidence type="ECO:0000256" key="4">
    <source>
        <dbReference type="SAM" id="MobiDB-lite"/>
    </source>
</evidence>
<gene>
    <name evidence="7" type="ORF">IM755_07655</name>
</gene>
<dbReference type="EMBL" id="JADFTZ010000003">
    <property type="protein sequence ID" value="MBE9576585.1"/>
    <property type="molecule type" value="Genomic_DNA"/>
</dbReference>
<dbReference type="SMART" id="SM00646">
    <property type="entry name" value="Ami_3"/>
    <property type="match status" value="1"/>
</dbReference>
<feature type="chain" id="PRO_5047485560" description="N-acetylmuramoyl-L-alanine amidase" evidence="5">
    <location>
        <begin position="25"/>
        <end position="367"/>
    </location>
</feature>
<sequence>MPSKKNTKKLFLWVLLLSITFGFSQNNAKFKVVLDAGHGGKDPGAVKNGVQEKDVALDVVLKIGKILEKNKEIEVVYTRKTDVFIELRERANIANKAKANLFVSVHCNSVKTGNPFGAMTLVMGMSRTGTNLEIAKTENAVIFQETDYKTKYKGFDPNNPETLIGLKIIQEESLLQSIELATLIQNQFRNELKRKDKGVHQQPLWVLDATVMPGVLIELGFVSHPDEAKYLSSEKGKEEMSESISNAIIAYKNDFFSGGEVTEIETVVAPKASTSTKTSTDSERVTKEKNNSKSNTTYYKVQICAGNKKVETKPANFKGLKGITFEKDKKLYKYFYGEETDYDACKKKLDEAKKKGYTSAYIVTFKN</sequence>
<reference evidence="7 8" key="1">
    <citation type="submission" date="2020-10" db="EMBL/GenBank/DDBJ databases">
        <title>The genome sequence of Flavobacterium aquaticum 1Y8A.</title>
        <authorList>
            <person name="Liu Y."/>
        </authorList>
    </citation>
    <scope>NUCLEOTIDE SEQUENCE [LARGE SCALE GENOMIC DNA]</scope>
    <source>
        <strain evidence="7 8">1Y8A</strain>
    </source>
</reference>
<evidence type="ECO:0000256" key="5">
    <source>
        <dbReference type="SAM" id="SignalP"/>
    </source>
</evidence>
<dbReference type="CDD" id="cd02696">
    <property type="entry name" value="MurNAc-LAA"/>
    <property type="match status" value="1"/>
</dbReference>
<comment type="caution">
    <text evidence="7">The sequence shown here is derived from an EMBL/GenBank/DDBJ whole genome shotgun (WGS) entry which is preliminary data.</text>
</comment>
<dbReference type="InterPro" id="IPR002508">
    <property type="entry name" value="MurNAc-LAA_cat"/>
</dbReference>
<dbReference type="InterPro" id="IPR050695">
    <property type="entry name" value="N-acetylmuramoyl_amidase_3"/>
</dbReference>
<comment type="catalytic activity">
    <reaction evidence="1">
        <text>Hydrolyzes the link between N-acetylmuramoyl residues and L-amino acid residues in certain cell-wall glycopeptides.</text>
        <dbReference type="EC" id="3.5.1.28"/>
    </reaction>
</comment>
<accession>A0ABR9WRZ1</accession>
<proteinExistence type="predicted"/>
<feature type="signal peptide" evidence="5">
    <location>
        <begin position="1"/>
        <end position="24"/>
    </location>
</feature>
<dbReference type="EC" id="3.5.1.28" evidence="2"/>
<feature type="compositionally biased region" description="Basic and acidic residues" evidence="4">
    <location>
        <begin position="280"/>
        <end position="291"/>
    </location>
</feature>
<keyword evidence="3" id="KW-0378">Hydrolase</keyword>
<evidence type="ECO:0000259" key="6">
    <source>
        <dbReference type="SMART" id="SM00646"/>
    </source>
</evidence>
<evidence type="ECO:0000256" key="1">
    <source>
        <dbReference type="ARBA" id="ARBA00001561"/>
    </source>
</evidence>
<dbReference type="RefSeq" id="WP_194095422.1">
    <property type="nucleotide sequence ID" value="NZ_JADFTZ010000003.1"/>
</dbReference>
<dbReference type="SUPFAM" id="SSF53187">
    <property type="entry name" value="Zn-dependent exopeptidases"/>
    <property type="match status" value="1"/>
</dbReference>